<organism evidence="8 9">
    <name type="scientific">Heterodera trifolii</name>
    <dbReference type="NCBI Taxonomy" id="157864"/>
    <lineage>
        <taxon>Eukaryota</taxon>
        <taxon>Metazoa</taxon>
        <taxon>Ecdysozoa</taxon>
        <taxon>Nematoda</taxon>
        <taxon>Chromadorea</taxon>
        <taxon>Rhabditida</taxon>
        <taxon>Tylenchina</taxon>
        <taxon>Tylenchomorpha</taxon>
        <taxon>Tylenchoidea</taxon>
        <taxon>Heteroderidae</taxon>
        <taxon>Heteroderinae</taxon>
        <taxon>Heterodera</taxon>
    </lineage>
</organism>
<dbReference type="Pfam" id="PF01679">
    <property type="entry name" value="Pmp3"/>
    <property type="match status" value="1"/>
</dbReference>
<name>A0ABD2LSY5_9BILA</name>
<gene>
    <name evidence="8" type="ORF">niasHT_002697</name>
</gene>
<sequence length="118" mass="13666">MMAKENEKELNTELDKPNPEEMPLLENTPINDLVKKVDRSVGHTSKSDFSKQFSWLMKCALCILLPPIGVVFHGFEFDRIKRSADFKYQLLLNVLLTFCGILPGQLHAAWYCFYKKIE</sequence>
<reference evidence="8 9" key="1">
    <citation type="submission" date="2024-10" db="EMBL/GenBank/DDBJ databases">
        <authorList>
            <person name="Kim D."/>
        </authorList>
    </citation>
    <scope>NUCLEOTIDE SEQUENCE [LARGE SCALE GENOMIC DNA]</scope>
    <source>
        <strain evidence="8">BH-2024</strain>
    </source>
</reference>
<feature type="region of interest" description="Disordered" evidence="6">
    <location>
        <begin position="1"/>
        <end position="22"/>
    </location>
</feature>
<feature type="transmembrane region" description="Helical" evidence="7">
    <location>
        <begin position="55"/>
        <end position="75"/>
    </location>
</feature>
<dbReference type="GO" id="GO:0016020">
    <property type="term" value="C:membrane"/>
    <property type="evidence" value="ECO:0007669"/>
    <property type="project" value="UniProtKB-SubCell"/>
</dbReference>
<dbReference type="EMBL" id="JBICBT010000283">
    <property type="protein sequence ID" value="KAL3118353.1"/>
    <property type="molecule type" value="Genomic_DNA"/>
</dbReference>
<comment type="subcellular location">
    <subcellularLocation>
        <location evidence="1">Membrane</location>
    </subcellularLocation>
</comment>
<keyword evidence="9" id="KW-1185">Reference proteome</keyword>
<dbReference type="Proteomes" id="UP001620626">
    <property type="component" value="Unassembled WGS sequence"/>
</dbReference>
<evidence type="ECO:0000256" key="1">
    <source>
        <dbReference type="ARBA" id="ARBA00004370"/>
    </source>
</evidence>
<feature type="transmembrane region" description="Helical" evidence="7">
    <location>
        <begin position="90"/>
        <end position="113"/>
    </location>
</feature>
<proteinExistence type="inferred from homology"/>
<evidence type="ECO:0000256" key="7">
    <source>
        <dbReference type="SAM" id="Phobius"/>
    </source>
</evidence>
<keyword evidence="3 7" id="KW-0812">Transmembrane</keyword>
<keyword evidence="5 7" id="KW-0472">Membrane</keyword>
<evidence type="ECO:0000256" key="2">
    <source>
        <dbReference type="ARBA" id="ARBA00009530"/>
    </source>
</evidence>
<evidence type="ECO:0000256" key="4">
    <source>
        <dbReference type="ARBA" id="ARBA00022989"/>
    </source>
</evidence>
<evidence type="ECO:0000313" key="8">
    <source>
        <dbReference type="EMBL" id="KAL3118353.1"/>
    </source>
</evidence>
<comment type="caution">
    <text evidence="8">The sequence shown here is derived from an EMBL/GenBank/DDBJ whole genome shotgun (WGS) entry which is preliminary data.</text>
</comment>
<evidence type="ECO:0000313" key="9">
    <source>
        <dbReference type="Proteomes" id="UP001620626"/>
    </source>
</evidence>
<evidence type="ECO:0000256" key="5">
    <source>
        <dbReference type="ARBA" id="ARBA00023136"/>
    </source>
</evidence>
<dbReference type="InterPro" id="IPR000612">
    <property type="entry name" value="PMP3"/>
</dbReference>
<feature type="compositionally biased region" description="Basic and acidic residues" evidence="6">
    <location>
        <begin position="1"/>
        <end position="19"/>
    </location>
</feature>
<dbReference type="AlphaFoldDB" id="A0ABD2LSY5"/>
<protein>
    <submittedName>
        <fullName evidence="8">Uncharacterized protein</fullName>
    </submittedName>
</protein>
<comment type="similarity">
    <text evidence="2">Belongs to the UPF0057 (PMP3) family.</text>
</comment>
<evidence type="ECO:0000256" key="3">
    <source>
        <dbReference type="ARBA" id="ARBA00022692"/>
    </source>
</evidence>
<accession>A0ABD2LSY5</accession>
<evidence type="ECO:0000256" key="6">
    <source>
        <dbReference type="SAM" id="MobiDB-lite"/>
    </source>
</evidence>
<keyword evidence="4 7" id="KW-1133">Transmembrane helix</keyword>